<feature type="compositionally biased region" description="Basic residues" evidence="1">
    <location>
        <begin position="256"/>
        <end position="275"/>
    </location>
</feature>
<feature type="compositionally biased region" description="Acidic residues" evidence="1">
    <location>
        <begin position="294"/>
        <end position="306"/>
    </location>
</feature>
<evidence type="ECO:0000256" key="1">
    <source>
        <dbReference type="SAM" id="MobiDB-lite"/>
    </source>
</evidence>
<gene>
    <name evidence="2" type="ORF">B0H63DRAFT_180662</name>
</gene>
<proteinExistence type="predicted"/>
<dbReference type="EMBL" id="JAULSW010000004">
    <property type="protein sequence ID" value="KAK3385239.1"/>
    <property type="molecule type" value="Genomic_DNA"/>
</dbReference>
<keyword evidence="3" id="KW-1185">Reference proteome</keyword>
<reference evidence="2" key="2">
    <citation type="submission" date="2023-06" db="EMBL/GenBank/DDBJ databases">
        <authorList>
            <consortium name="Lawrence Berkeley National Laboratory"/>
            <person name="Haridas S."/>
            <person name="Hensen N."/>
            <person name="Bonometti L."/>
            <person name="Westerberg I."/>
            <person name="Brannstrom I.O."/>
            <person name="Guillou S."/>
            <person name="Cros-Aarteil S."/>
            <person name="Calhoun S."/>
            <person name="Kuo A."/>
            <person name="Mondo S."/>
            <person name="Pangilinan J."/>
            <person name="Riley R."/>
            <person name="LaButti K."/>
            <person name="Andreopoulos B."/>
            <person name="Lipzen A."/>
            <person name="Chen C."/>
            <person name="Yanf M."/>
            <person name="Daum C."/>
            <person name="Ng V."/>
            <person name="Clum A."/>
            <person name="Steindorff A."/>
            <person name="Ohm R."/>
            <person name="Martin F."/>
            <person name="Silar P."/>
            <person name="Natvig D."/>
            <person name="Lalanne C."/>
            <person name="Gautier V."/>
            <person name="Ament-velasquez S.L."/>
            <person name="Kruys A."/>
            <person name="Hutchinson M.I."/>
            <person name="Powell A.J."/>
            <person name="Barry K."/>
            <person name="Miller A.N."/>
            <person name="Grigoriev I.V."/>
            <person name="Debuchy R."/>
            <person name="Gladieux P."/>
            <person name="Thoren M.H."/>
            <person name="Johannesson H."/>
        </authorList>
    </citation>
    <scope>NUCLEOTIDE SEQUENCE</scope>
    <source>
        <strain evidence="2">CBS 232.78</strain>
    </source>
</reference>
<organism evidence="2 3">
    <name type="scientific">Podospora didyma</name>
    <dbReference type="NCBI Taxonomy" id="330526"/>
    <lineage>
        <taxon>Eukaryota</taxon>
        <taxon>Fungi</taxon>
        <taxon>Dikarya</taxon>
        <taxon>Ascomycota</taxon>
        <taxon>Pezizomycotina</taxon>
        <taxon>Sordariomycetes</taxon>
        <taxon>Sordariomycetidae</taxon>
        <taxon>Sordariales</taxon>
        <taxon>Podosporaceae</taxon>
        <taxon>Podospora</taxon>
    </lineage>
</organism>
<evidence type="ECO:0000313" key="2">
    <source>
        <dbReference type="EMBL" id="KAK3385239.1"/>
    </source>
</evidence>
<feature type="compositionally biased region" description="Low complexity" evidence="1">
    <location>
        <begin position="195"/>
        <end position="211"/>
    </location>
</feature>
<comment type="caution">
    <text evidence="2">The sequence shown here is derived from an EMBL/GenBank/DDBJ whole genome shotgun (WGS) entry which is preliminary data.</text>
</comment>
<accession>A0AAE0TZN1</accession>
<dbReference type="Proteomes" id="UP001285441">
    <property type="component" value="Unassembled WGS sequence"/>
</dbReference>
<sequence length="306" mass="33146">MASTLAYPDAPQPQSQESCHGVGIIILALLLLVVLPTSSPRVEKKHNHDICQYTQILRCAVHFFVACRRLIPRCAVLCTSLVNYLQALAQQATALSRQSGEPTAATERLSAISHVLCVVISASSGCCETRPFITFRRQLLEYRRPSWLMGSSSTMKGSDSKPAGIITAAAAAAAAAAKNTAPTRQMKPENEISSRRVPTSPSSKPVTTSTAKVSTAPLKLAATAPAPMTIVPVRTASSPRTLAIQPLARTIHPVGMRRRGKARATKAGSRSRRIRQPSYDLDSRIYESFPRLAEEDDDERDDDAEE</sequence>
<protein>
    <submittedName>
        <fullName evidence="2">Uncharacterized protein</fullName>
    </submittedName>
</protein>
<reference evidence="2" key="1">
    <citation type="journal article" date="2023" name="Mol. Phylogenet. Evol.">
        <title>Genome-scale phylogeny and comparative genomics of the fungal order Sordariales.</title>
        <authorList>
            <person name="Hensen N."/>
            <person name="Bonometti L."/>
            <person name="Westerberg I."/>
            <person name="Brannstrom I.O."/>
            <person name="Guillou S."/>
            <person name="Cros-Aarteil S."/>
            <person name="Calhoun S."/>
            <person name="Haridas S."/>
            <person name="Kuo A."/>
            <person name="Mondo S."/>
            <person name="Pangilinan J."/>
            <person name="Riley R."/>
            <person name="LaButti K."/>
            <person name="Andreopoulos B."/>
            <person name="Lipzen A."/>
            <person name="Chen C."/>
            <person name="Yan M."/>
            <person name="Daum C."/>
            <person name="Ng V."/>
            <person name="Clum A."/>
            <person name="Steindorff A."/>
            <person name="Ohm R.A."/>
            <person name="Martin F."/>
            <person name="Silar P."/>
            <person name="Natvig D.O."/>
            <person name="Lalanne C."/>
            <person name="Gautier V."/>
            <person name="Ament-Velasquez S.L."/>
            <person name="Kruys A."/>
            <person name="Hutchinson M.I."/>
            <person name="Powell A.J."/>
            <person name="Barry K."/>
            <person name="Miller A.N."/>
            <person name="Grigoriev I.V."/>
            <person name="Debuchy R."/>
            <person name="Gladieux P."/>
            <person name="Hiltunen Thoren M."/>
            <person name="Johannesson H."/>
        </authorList>
    </citation>
    <scope>NUCLEOTIDE SEQUENCE</scope>
    <source>
        <strain evidence="2">CBS 232.78</strain>
    </source>
</reference>
<feature type="region of interest" description="Disordered" evidence="1">
    <location>
        <begin position="256"/>
        <end position="306"/>
    </location>
</feature>
<name>A0AAE0TZN1_9PEZI</name>
<evidence type="ECO:0000313" key="3">
    <source>
        <dbReference type="Proteomes" id="UP001285441"/>
    </source>
</evidence>
<feature type="region of interest" description="Disordered" evidence="1">
    <location>
        <begin position="178"/>
        <end position="211"/>
    </location>
</feature>
<dbReference type="AlphaFoldDB" id="A0AAE0TZN1"/>